<evidence type="ECO:0000256" key="1">
    <source>
        <dbReference type="ARBA" id="ARBA00001070"/>
    </source>
</evidence>
<evidence type="ECO:0000256" key="2">
    <source>
        <dbReference type="ARBA" id="ARBA00005228"/>
    </source>
</evidence>
<dbReference type="AlphaFoldDB" id="A0A316VG69"/>
<evidence type="ECO:0000256" key="4">
    <source>
        <dbReference type="ARBA" id="ARBA00022670"/>
    </source>
</evidence>
<name>A0A316VG69_9BASI</name>
<evidence type="ECO:0000313" key="12">
    <source>
        <dbReference type="Proteomes" id="UP000245771"/>
    </source>
</evidence>
<evidence type="ECO:0000313" key="11">
    <source>
        <dbReference type="EMBL" id="PWN35001.1"/>
    </source>
</evidence>
<proteinExistence type="inferred from homology"/>
<dbReference type="Pfam" id="PF02897">
    <property type="entry name" value="Peptidase_S9_N"/>
    <property type="match status" value="1"/>
</dbReference>
<dbReference type="InterPro" id="IPR051167">
    <property type="entry name" value="Prolyl_oligopep/macrocyclase"/>
</dbReference>
<gene>
    <name evidence="11" type="ORF">FA14DRAFT_184321</name>
</gene>
<evidence type="ECO:0000259" key="10">
    <source>
        <dbReference type="Pfam" id="PF02897"/>
    </source>
</evidence>
<dbReference type="SUPFAM" id="SSF50993">
    <property type="entry name" value="Peptidase/esterase 'gauge' domain"/>
    <property type="match status" value="1"/>
</dbReference>
<dbReference type="InParanoid" id="A0A316VG69"/>
<sequence length="781" mass="85433">MRSSLFKALLAGVTLITFVCVESTAAQGAPFWNPKQDKYPAVKRVAKTYTYRSARAKGNVTLPDPYNWLERPITDADVKGFVADQSKMLEGYVSKCTNRKTIEQSIRDAFEYDDYTNIDFNTNPATPFYTYSLKRAGDDRYIWYIATPAEMDAAVKNNFATPPGKKFLDEKFLSANNTATIGNWQTSFDGKYFAYMVADSGSKVSTWFFRTFDKPLLSGGPSTPLGGSGTLPDVIPNVDGYFSWRLDSKSFFYTGTLPSAGGSNTDLGSSIRYHVMGTAYEKDITVVKAEPEGADGSNNYWSFTTSDDGNWLVVNGADGSLGYGRLYASKMTGQAISGNMKWISIAPNQEDIMAPLNVIDDFIYVRTSRGALDGQISKAKLDWSKAKQTSDLKTLKDKLPLTTVVPEVKKESLSLAQAFNHDKVVTLYTIDGSYAVKIFNLRTGRFIGQPAPQEHPGSLFIMVPANKGTSIKLIMATLTSPRKVYNMELVGNSIKTTLWTTQSTKGVNAQDFVTETMSATSKDGTIVPYLLISRKGTPKTGTAPVWLHVFGAYAYVESNYYDPIQLSWLNSYGGFVAYGSPRGGGDKGEGWHQAGQKHNKEKTFEDTAAIAVDLVKRKIAAPGKVIGHGGSAGAIAITAAANQVQSSFGLLLGVRPVLDYFLRKRSRGGSAQTDEFGDVDDPVDFDYVRAWSPLQNIPTKGNYPAVLMTPGEGDDSVVAAHAFKFLAEAQRDHPNNPLPMMFYLVPSGGQDNYGVSTDAVVNEGFYQQCFAQLALGLQHKK</sequence>
<dbReference type="InterPro" id="IPR023302">
    <property type="entry name" value="Pept_S9A_N"/>
</dbReference>
<dbReference type="Pfam" id="PF00326">
    <property type="entry name" value="Peptidase_S9"/>
    <property type="match status" value="1"/>
</dbReference>
<feature type="domain" description="Peptidase S9 prolyl oligopeptidase catalytic" evidence="9">
    <location>
        <begin position="565"/>
        <end position="733"/>
    </location>
</feature>
<evidence type="ECO:0000256" key="3">
    <source>
        <dbReference type="ARBA" id="ARBA00011245"/>
    </source>
</evidence>
<dbReference type="PANTHER" id="PTHR42881">
    <property type="entry name" value="PROLYL ENDOPEPTIDASE"/>
    <property type="match status" value="1"/>
</dbReference>
<comment type="subunit">
    <text evidence="3">Monomer.</text>
</comment>
<keyword evidence="12" id="KW-1185">Reference proteome</keyword>
<evidence type="ECO:0000256" key="5">
    <source>
        <dbReference type="ARBA" id="ARBA00022801"/>
    </source>
</evidence>
<dbReference type="GO" id="GO:0004252">
    <property type="term" value="F:serine-type endopeptidase activity"/>
    <property type="evidence" value="ECO:0007669"/>
    <property type="project" value="UniProtKB-UniRule"/>
</dbReference>
<dbReference type="OrthoDB" id="5049662at2759"/>
<dbReference type="Gene3D" id="3.40.50.1820">
    <property type="entry name" value="alpha/beta hydrolase"/>
    <property type="match status" value="1"/>
</dbReference>
<dbReference type="EC" id="3.4.21.-" evidence="7"/>
<protein>
    <recommendedName>
        <fullName evidence="7">Prolyl endopeptidase</fullName>
        <ecNumber evidence="7">3.4.21.-</ecNumber>
    </recommendedName>
</protein>
<dbReference type="GO" id="GO:0070012">
    <property type="term" value="F:oligopeptidase activity"/>
    <property type="evidence" value="ECO:0007669"/>
    <property type="project" value="TreeGrafter"/>
</dbReference>
<keyword evidence="8" id="KW-0732">Signal</keyword>
<keyword evidence="5 7" id="KW-0378">Hydrolase</keyword>
<evidence type="ECO:0000256" key="6">
    <source>
        <dbReference type="ARBA" id="ARBA00022825"/>
    </source>
</evidence>
<dbReference type="SUPFAM" id="SSF53474">
    <property type="entry name" value="alpha/beta-Hydrolases"/>
    <property type="match status" value="1"/>
</dbReference>
<dbReference type="GeneID" id="37023165"/>
<dbReference type="Proteomes" id="UP000245771">
    <property type="component" value="Unassembled WGS sequence"/>
</dbReference>
<feature type="domain" description="Peptidase S9A N-terminal" evidence="10">
    <location>
        <begin position="59"/>
        <end position="492"/>
    </location>
</feature>
<reference evidence="11 12" key="1">
    <citation type="journal article" date="2018" name="Mol. Biol. Evol.">
        <title>Broad Genomic Sampling Reveals a Smut Pathogenic Ancestry of the Fungal Clade Ustilaginomycotina.</title>
        <authorList>
            <person name="Kijpornyongpan T."/>
            <person name="Mondo S.J."/>
            <person name="Barry K."/>
            <person name="Sandor L."/>
            <person name="Lee J."/>
            <person name="Lipzen A."/>
            <person name="Pangilinan J."/>
            <person name="LaButti K."/>
            <person name="Hainaut M."/>
            <person name="Henrissat B."/>
            <person name="Grigoriev I.V."/>
            <person name="Spatafora J.W."/>
            <person name="Aime M.C."/>
        </authorList>
    </citation>
    <scope>NUCLEOTIDE SEQUENCE [LARGE SCALE GENOMIC DNA]</scope>
    <source>
        <strain evidence="11 12">MCA 3882</strain>
    </source>
</reference>
<dbReference type="InterPro" id="IPR029058">
    <property type="entry name" value="AB_hydrolase_fold"/>
</dbReference>
<feature type="signal peptide" evidence="8">
    <location>
        <begin position="1"/>
        <end position="28"/>
    </location>
</feature>
<comment type="catalytic activity">
    <reaction evidence="1">
        <text>Hydrolysis of Pro-|-Xaa &gt;&gt; Ala-|-Xaa in oligopeptides.</text>
        <dbReference type="EC" id="3.4.21.26"/>
    </reaction>
</comment>
<evidence type="ECO:0000259" key="9">
    <source>
        <dbReference type="Pfam" id="PF00326"/>
    </source>
</evidence>
<comment type="similarity">
    <text evidence="2 7">Belongs to the peptidase S9A family.</text>
</comment>
<dbReference type="InterPro" id="IPR001375">
    <property type="entry name" value="Peptidase_S9_cat"/>
</dbReference>
<dbReference type="GO" id="GO:0006508">
    <property type="term" value="P:proteolysis"/>
    <property type="evidence" value="ECO:0007669"/>
    <property type="project" value="UniProtKB-KW"/>
</dbReference>
<dbReference type="InterPro" id="IPR002470">
    <property type="entry name" value="Peptidase_S9A"/>
</dbReference>
<feature type="chain" id="PRO_5016266256" description="Prolyl endopeptidase" evidence="8">
    <location>
        <begin position="29"/>
        <end position="781"/>
    </location>
</feature>
<dbReference type="PRINTS" id="PR00862">
    <property type="entry name" value="PROLIGOPTASE"/>
</dbReference>
<dbReference type="Gene3D" id="2.130.10.120">
    <property type="entry name" value="Prolyl oligopeptidase, N-terminal domain"/>
    <property type="match status" value="1"/>
</dbReference>
<keyword evidence="4 7" id="KW-0645">Protease</keyword>
<dbReference type="PANTHER" id="PTHR42881:SF2">
    <property type="entry name" value="PROLYL ENDOPEPTIDASE"/>
    <property type="match status" value="1"/>
</dbReference>
<evidence type="ECO:0000256" key="7">
    <source>
        <dbReference type="RuleBase" id="RU368024"/>
    </source>
</evidence>
<accession>A0A316VG69</accession>
<organism evidence="11 12">
    <name type="scientific">Meira miltonrushii</name>
    <dbReference type="NCBI Taxonomy" id="1280837"/>
    <lineage>
        <taxon>Eukaryota</taxon>
        <taxon>Fungi</taxon>
        <taxon>Dikarya</taxon>
        <taxon>Basidiomycota</taxon>
        <taxon>Ustilaginomycotina</taxon>
        <taxon>Exobasidiomycetes</taxon>
        <taxon>Exobasidiales</taxon>
        <taxon>Brachybasidiaceae</taxon>
        <taxon>Meira</taxon>
    </lineage>
</organism>
<keyword evidence="6 7" id="KW-0720">Serine protease</keyword>
<evidence type="ECO:0000256" key="8">
    <source>
        <dbReference type="SAM" id="SignalP"/>
    </source>
</evidence>
<dbReference type="EMBL" id="KZ819603">
    <property type="protein sequence ID" value="PWN35001.1"/>
    <property type="molecule type" value="Genomic_DNA"/>
</dbReference>
<dbReference type="RefSeq" id="XP_025355303.1">
    <property type="nucleotide sequence ID" value="XM_025501384.1"/>
</dbReference>
<dbReference type="GO" id="GO:0005829">
    <property type="term" value="C:cytosol"/>
    <property type="evidence" value="ECO:0007669"/>
    <property type="project" value="TreeGrafter"/>
</dbReference>